<dbReference type="EMBL" id="HBGB01051115">
    <property type="protein sequence ID" value="CAD9074862.1"/>
    <property type="molecule type" value="Transcribed_RNA"/>
</dbReference>
<gene>
    <name evidence="1" type="ORF">VBRA1451_LOCUS29950</name>
</gene>
<accession>A0A7S1KID6</accession>
<reference evidence="1" key="1">
    <citation type="submission" date="2021-01" db="EMBL/GenBank/DDBJ databases">
        <authorList>
            <person name="Corre E."/>
            <person name="Pelletier E."/>
            <person name="Niang G."/>
            <person name="Scheremetjew M."/>
            <person name="Finn R."/>
            <person name="Kale V."/>
            <person name="Holt S."/>
            <person name="Cochrane G."/>
            <person name="Meng A."/>
            <person name="Brown T."/>
            <person name="Cohen L."/>
        </authorList>
    </citation>
    <scope>NUCLEOTIDE SEQUENCE</scope>
    <source>
        <strain evidence="1">CCMP3346</strain>
    </source>
</reference>
<dbReference type="AlphaFoldDB" id="A0A7S1KID6"/>
<evidence type="ECO:0000313" key="1">
    <source>
        <dbReference type="EMBL" id="CAD9074862.1"/>
    </source>
</evidence>
<protein>
    <submittedName>
        <fullName evidence="1">Uncharacterized protein</fullName>
    </submittedName>
</protein>
<organism evidence="1">
    <name type="scientific">Vitrella brassicaformis</name>
    <dbReference type="NCBI Taxonomy" id="1169539"/>
    <lineage>
        <taxon>Eukaryota</taxon>
        <taxon>Sar</taxon>
        <taxon>Alveolata</taxon>
        <taxon>Colpodellida</taxon>
        <taxon>Vitrellaceae</taxon>
        <taxon>Vitrella</taxon>
    </lineage>
</organism>
<proteinExistence type="predicted"/>
<name>A0A7S1KID6_9ALVE</name>
<sequence length="113" mass="12842">MLNQQASWLSLRQPAQPHRLSTLSRPAQWHLSLQCKSAVVSGHHHKRRPGRCQGLIHSTKRQLDRRVTQQVRAPADQILSHLPAELDPLEPGVLCMTAMMKSVCTLPKRSWTQ</sequence>